<dbReference type="Proteomes" id="UP000510621">
    <property type="component" value="Chromosome"/>
</dbReference>
<dbReference type="AlphaFoldDB" id="A0A7L6APM3"/>
<protein>
    <submittedName>
        <fullName evidence="1">Uncharacterized protein</fullName>
    </submittedName>
</protein>
<organism evidence="1 2">
    <name type="scientific">Candidatus Thiothrix singaporensis</name>
    <dbReference type="NCBI Taxonomy" id="2799669"/>
    <lineage>
        <taxon>Bacteria</taxon>
        <taxon>Pseudomonadati</taxon>
        <taxon>Pseudomonadota</taxon>
        <taxon>Gammaproteobacteria</taxon>
        <taxon>Thiotrichales</taxon>
        <taxon>Thiotrichaceae</taxon>
        <taxon>Thiothrix</taxon>
    </lineage>
</organism>
<dbReference type="EMBL" id="CP059265">
    <property type="protein sequence ID" value="QLQ30997.1"/>
    <property type="molecule type" value="Genomic_DNA"/>
</dbReference>
<name>A0A7L6APM3_9GAMM</name>
<keyword evidence="2" id="KW-1185">Reference proteome</keyword>
<accession>A0A7L6APM3</accession>
<evidence type="ECO:0000313" key="1">
    <source>
        <dbReference type="EMBL" id="QLQ30997.1"/>
    </source>
</evidence>
<evidence type="ECO:0000313" key="2">
    <source>
        <dbReference type="Proteomes" id="UP000510621"/>
    </source>
</evidence>
<reference evidence="1" key="1">
    <citation type="submission" date="2020-06" db="EMBL/GenBank/DDBJ databases">
        <title>Analysis procedures for assessing recovery of high quality, complete, closed genomes from Nanopore long read metagenome sequencing.</title>
        <authorList>
            <person name="Bessarab I."/>
            <person name="Arumugam K."/>
            <person name="Haryono M."/>
            <person name="Liu X."/>
            <person name="Roy S."/>
            <person name="Zuniga-Montanez R.E."/>
            <person name="Qiu G."/>
            <person name="Drautz-Moses D.I."/>
            <person name="Law Y.Y."/>
            <person name="Wuertz S."/>
            <person name="Lauro F.M."/>
            <person name="Huson D.H."/>
            <person name="Williams R.B."/>
        </authorList>
    </citation>
    <scope>NUCLEOTIDE SEQUENCE [LARGE SCALE GENOMIC DNA]</scope>
    <source>
        <strain evidence="1">SSD2</strain>
    </source>
</reference>
<sequence>MEKLSSPLRHGLLMVLACLLLAAALPVWSEPEPAKAAEATLISTMAA</sequence>
<proteinExistence type="predicted"/>
<dbReference type="KEGG" id="this:HZT40_04595"/>
<gene>
    <name evidence="1" type="ORF">HZT40_04595</name>
</gene>